<dbReference type="Proteomes" id="UP000008909">
    <property type="component" value="Unassembled WGS sequence"/>
</dbReference>
<gene>
    <name evidence="1" type="ORF">CLF_106227</name>
</gene>
<protein>
    <submittedName>
        <fullName evidence="1">Uncharacterized protein</fullName>
    </submittedName>
</protein>
<reference key="2">
    <citation type="submission" date="2011-10" db="EMBL/GenBank/DDBJ databases">
        <title>The genome and transcriptome sequence of Clonorchis sinensis provide insights into the carcinogenic liver fluke.</title>
        <authorList>
            <person name="Wang X."/>
            <person name="Huang Y."/>
            <person name="Chen W."/>
            <person name="Liu H."/>
            <person name="Guo L."/>
            <person name="Chen Y."/>
            <person name="Luo F."/>
            <person name="Zhou W."/>
            <person name="Sun J."/>
            <person name="Mao Q."/>
            <person name="Liang P."/>
            <person name="Zhou C."/>
            <person name="Tian Y."/>
            <person name="Men J."/>
            <person name="Lv X."/>
            <person name="Huang L."/>
            <person name="Zhou J."/>
            <person name="Hu Y."/>
            <person name="Li R."/>
            <person name="Zhang F."/>
            <person name="Lei H."/>
            <person name="Li X."/>
            <person name="Hu X."/>
            <person name="Liang C."/>
            <person name="Xu J."/>
            <person name="Wu Z."/>
            <person name="Yu X."/>
        </authorList>
    </citation>
    <scope>NUCLEOTIDE SEQUENCE</scope>
    <source>
        <strain>Henan</strain>
    </source>
</reference>
<accession>G7YEU1</accession>
<proteinExistence type="predicted"/>
<feature type="non-terminal residue" evidence="1">
    <location>
        <position position="1"/>
    </location>
</feature>
<evidence type="ECO:0000313" key="1">
    <source>
        <dbReference type="EMBL" id="GAA51474.1"/>
    </source>
</evidence>
<dbReference type="AlphaFoldDB" id="G7YEU1"/>
<evidence type="ECO:0000313" key="2">
    <source>
        <dbReference type="Proteomes" id="UP000008909"/>
    </source>
</evidence>
<dbReference type="EMBL" id="DF143158">
    <property type="protein sequence ID" value="GAA51474.1"/>
    <property type="molecule type" value="Genomic_DNA"/>
</dbReference>
<organism evidence="1 2">
    <name type="scientific">Clonorchis sinensis</name>
    <name type="common">Chinese liver fluke</name>
    <dbReference type="NCBI Taxonomy" id="79923"/>
    <lineage>
        <taxon>Eukaryota</taxon>
        <taxon>Metazoa</taxon>
        <taxon>Spiralia</taxon>
        <taxon>Lophotrochozoa</taxon>
        <taxon>Platyhelminthes</taxon>
        <taxon>Trematoda</taxon>
        <taxon>Digenea</taxon>
        <taxon>Opisthorchiida</taxon>
        <taxon>Opisthorchiata</taxon>
        <taxon>Opisthorchiidae</taxon>
        <taxon>Clonorchis</taxon>
    </lineage>
</organism>
<sequence>NGWRYGFVDNLQQSEGIRLTSHLGRISSESTVPKTVDSYIRLSKNKVTINTSKHSDDRYFSVVNGEGSLPAHVSNQSNWNIIELGYRAAVCQYGDCSDLELLSFVWRMCIKVDRYADQSRSPKDRQGSMPFTVNNSRTFESTFTTMQVAIDHMIFKIIDSIEGNERIHVTPRQQLLENITLKVSKLSHRPDEFRQLITTKFGLDGNEGYLIRNCTCADFQGHYYFPNDESLGRFHHSHPLDFDAKSCSDNPQRSGNINHLDYKEFAETWIWYAGPPFTEESVVFSSERLLAETVQAVMIGLQYCNDPSFGSVIIFSTSMCGQMVPEENRVPAPVGFWLRFGRNLPAIEPPEGSATTKVVPDYPSLDRSSRDVEVGFEPGTIWSKLALKAVLLIIRRTFSRITRMDFRELYGTYVRPLLEYANKVVYSGRTKNITRIEHFQ</sequence>
<keyword evidence="2" id="KW-1185">Reference proteome</keyword>
<reference evidence="1" key="1">
    <citation type="journal article" date="2011" name="Genome Biol.">
        <title>The draft genome of the carcinogenic human liver fluke Clonorchis sinensis.</title>
        <authorList>
            <person name="Wang X."/>
            <person name="Chen W."/>
            <person name="Huang Y."/>
            <person name="Sun J."/>
            <person name="Men J."/>
            <person name="Liu H."/>
            <person name="Luo F."/>
            <person name="Guo L."/>
            <person name="Lv X."/>
            <person name="Deng C."/>
            <person name="Zhou C."/>
            <person name="Fan Y."/>
            <person name="Li X."/>
            <person name="Huang L."/>
            <person name="Hu Y."/>
            <person name="Liang C."/>
            <person name="Hu X."/>
            <person name="Xu J."/>
            <person name="Yu X."/>
        </authorList>
    </citation>
    <scope>NUCLEOTIDE SEQUENCE [LARGE SCALE GENOMIC DNA]</scope>
    <source>
        <strain evidence="1">Henan</strain>
    </source>
</reference>
<name>G7YEU1_CLOSI</name>